<proteinExistence type="predicted"/>
<dbReference type="SUPFAM" id="SSF51182">
    <property type="entry name" value="RmlC-like cupins"/>
    <property type="match status" value="1"/>
</dbReference>
<protein>
    <submittedName>
        <fullName evidence="3">Cupin domain-containing protein</fullName>
    </submittedName>
</protein>
<evidence type="ECO:0000259" key="2">
    <source>
        <dbReference type="Pfam" id="PF07883"/>
    </source>
</evidence>
<evidence type="ECO:0000256" key="1">
    <source>
        <dbReference type="ARBA" id="ARBA00022723"/>
    </source>
</evidence>
<dbReference type="PANTHER" id="PTHR35848">
    <property type="entry name" value="OXALATE-BINDING PROTEIN"/>
    <property type="match status" value="1"/>
</dbReference>
<gene>
    <name evidence="3" type="ORF">IAC18_05420</name>
</gene>
<dbReference type="InterPro" id="IPR051610">
    <property type="entry name" value="GPI/OXD"/>
</dbReference>
<dbReference type="EMBL" id="DVJK01000153">
    <property type="protein sequence ID" value="HIS66986.1"/>
    <property type="molecule type" value="Genomic_DNA"/>
</dbReference>
<keyword evidence="1" id="KW-0479">Metal-binding</keyword>
<evidence type="ECO:0000313" key="3">
    <source>
        <dbReference type="EMBL" id="HIS66986.1"/>
    </source>
</evidence>
<dbReference type="PANTHER" id="PTHR35848:SF6">
    <property type="entry name" value="CUPIN TYPE-2 DOMAIN-CONTAINING PROTEIN"/>
    <property type="match status" value="1"/>
</dbReference>
<dbReference type="Proteomes" id="UP000824001">
    <property type="component" value="Unassembled WGS sequence"/>
</dbReference>
<dbReference type="Gene3D" id="2.60.120.10">
    <property type="entry name" value="Jelly Rolls"/>
    <property type="match status" value="1"/>
</dbReference>
<name>A0A9D1FEE4_9FIRM</name>
<dbReference type="AlphaFoldDB" id="A0A9D1FEE4"/>
<dbReference type="CDD" id="cd02221">
    <property type="entry name" value="cupin_TM1287-like"/>
    <property type="match status" value="1"/>
</dbReference>
<reference evidence="3" key="1">
    <citation type="submission" date="2020-10" db="EMBL/GenBank/DDBJ databases">
        <authorList>
            <person name="Gilroy R."/>
        </authorList>
    </citation>
    <scope>NUCLEOTIDE SEQUENCE</scope>
    <source>
        <strain evidence="3">ChiHjej10B9-9673</strain>
    </source>
</reference>
<feature type="domain" description="Cupin type-2" evidence="2">
    <location>
        <begin position="46"/>
        <end position="112"/>
    </location>
</feature>
<sequence length="115" mass="12699">MITKFAERELSTKEHMFGGEGKFTSRVIATEATLYGKNRVFNHGYLQKGDEIGWHVHHGDGEVYYILSGEGEFNDNGTLVTVSAGDVCWTADGEGHSLKALSDELEMIALVAYNK</sequence>
<dbReference type="InterPro" id="IPR011051">
    <property type="entry name" value="RmlC_Cupin_sf"/>
</dbReference>
<accession>A0A9D1FEE4</accession>
<dbReference type="Pfam" id="PF07883">
    <property type="entry name" value="Cupin_2"/>
    <property type="match status" value="1"/>
</dbReference>
<dbReference type="InterPro" id="IPR013096">
    <property type="entry name" value="Cupin_2"/>
</dbReference>
<dbReference type="InterPro" id="IPR014710">
    <property type="entry name" value="RmlC-like_jellyroll"/>
</dbReference>
<comment type="caution">
    <text evidence="3">The sequence shown here is derived from an EMBL/GenBank/DDBJ whole genome shotgun (WGS) entry which is preliminary data.</text>
</comment>
<reference evidence="3" key="2">
    <citation type="journal article" date="2021" name="PeerJ">
        <title>Extensive microbial diversity within the chicken gut microbiome revealed by metagenomics and culture.</title>
        <authorList>
            <person name="Gilroy R."/>
            <person name="Ravi A."/>
            <person name="Getino M."/>
            <person name="Pursley I."/>
            <person name="Horton D.L."/>
            <person name="Alikhan N.F."/>
            <person name="Baker D."/>
            <person name="Gharbi K."/>
            <person name="Hall N."/>
            <person name="Watson M."/>
            <person name="Adriaenssens E.M."/>
            <person name="Foster-Nyarko E."/>
            <person name="Jarju S."/>
            <person name="Secka A."/>
            <person name="Antonio M."/>
            <person name="Oren A."/>
            <person name="Chaudhuri R.R."/>
            <person name="La Ragione R."/>
            <person name="Hildebrand F."/>
            <person name="Pallen M.J."/>
        </authorList>
    </citation>
    <scope>NUCLEOTIDE SEQUENCE</scope>
    <source>
        <strain evidence="3">ChiHjej10B9-9673</strain>
    </source>
</reference>
<dbReference type="GO" id="GO:0046872">
    <property type="term" value="F:metal ion binding"/>
    <property type="evidence" value="ECO:0007669"/>
    <property type="project" value="UniProtKB-KW"/>
</dbReference>
<evidence type="ECO:0000313" key="4">
    <source>
        <dbReference type="Proteomes" id="UP000824001"/>
    </source>
</evidence>
<organism evidence="3 4">
    <name type="scientific">Candidatus Scatomorpha merdipullorum</name>
    <dbReference type="NCBI Taxonomy" id="2840927"/>
    <lineage>
        <taxon>Bacteria</taxon>
        <taxon>Bacillati</taxon>
        <taxon>Bacillota</taxon>
        <taxon>Clostridia</taxon>
        <taxon>Eubacteriales</taxon>
        <taxon>Candidatus Scatomorpha</taxon>
    </lineage>
</organism>